<evidence type="ECO:0000259" key="9">
    <source>
        <dbReference type="PROSITE" id="PS50929"/>
    </source>
</evidence>
<dbReference type="Gene3D" id="1.20.1560.10">
    <property type="entry name" value="ABC transporter type 1, transmembrane domain"/>
    <property type="match status" value="1"/>
</dbReference>
<comment type="subcellular location">
    <subcellularLocation>
        <location evidence="1">Cell membrane</location>
        <topology evidence="1">Multi-pass membrane protein</topology>
    </subcellularLocation>
</comment>
<comment type="caution">
    <text evidence="10">The sequence shown here is derived from an EMBL/GenBank/DDBJ whole genome shotgun (WGS) entry which is preliminary data.</text>
</comment>
<dbReference type="InterPro" id="IPR027417">
    <property type="entry name" value="P-loop_NTPase"/>
</dbReference>
<dbReference type="PROSITE" id="PS50893">
    <property type="entry name" value="ABC_TRANSPORTER_2"/>
    <property type="match status" value="1"/>
</dbReference>
<dbReference type="Pfam" id="PF00005">
    <property type="entry name" value="ABC_tran"/>
    <property type="match status" value="1"/>
</dbReference>
<keyword evidence="2 7" id="KW-0812">Transmembrane</keyword>
<dbReference type="InterPro" id="IPR010128">
    <property type="entry name" value="ATPase_T1SS_PrtD-like"/>
</dbReference>
<evidence type="ECO:0000256" key="5">
    <source>
        <dbReference type="ARBA" id="ARBA00022989"/>
    </source>
</evidence>
<proteinExistence type="predicted"/>
<evidence type="ECO:0000256" key="1">
    <source>
        <dbReference type="ARBA" id="ARBA00004651"/>
    </source>
</evidence>
<dbReference type="Gene3D" id="3.40.50.300">
    <property type="entry name" value="P-loop containing nucleotide triphosphate hydrolases"/>
    <property type="match status" value="1"/>
</dbReference>
<dbReference type="SUPFAM" id="SSF52540">
    <property type="entry name" value="P-loop containing nucleoside triphosphate hydrolases"/>
    <property type="match status" value="1"/>
</dbReference>
<reference evidence="10 11" key="1">
    <citation type="submission" date="2024-07" db="EMBL/GenBank/DDBJ databases">
        <title>Marimonas sp.nov., isolated from tidal-flat sediment.</title>
        <authorList>
            <person name="Jayan J.N."/>
            <person name="Lee S.S."/>
        </authorList>
    </citation>
    <scope>NUCLEOTIDE SEQUENCE [LARGE SCALE GENOMIC DNA]</scope>
    <source>
        <strain evidence="10 11">MJW-29</strain>
    </source>
</reference>
<dbReference type="RefSeq" id="WP_367875912.1">
    <property type="nucleotide sequence ID" value="NZ_JBFNXX010000001.1"/>
</dbReference>
<sequence length="578" mass="61934">MRAEFARRGREELRGIARQSRPLYAVVAVFSFFANLLMLTGPMYMLQVYDRVLMSGLVETLVALSLLMVFLYIMMGLLDFARGRIMARIALRFAQDLQARVFHAVMRKAAVLPDKGTSGGLQDLENLQRLIAAPLIIALLDMPWTPIFIGTIFVFHPLLGALALSGALSLVLITLANQLLTRRAQREAGASHHAAESAADHFRIEAETLRAMGMRQAAYRRWRAYQSRADARDIAAQDTGGAFATLTKTLRLFLQSAMLGLGAWLVIAGQMTPGGMIAGSILLARALSPVEAALNQWPLAQAGMQSWTDLAALLGEVPEEEPRLSLPKPRARLQVHALTVVPPGERLATLKSLSFIVEPGQAVGVIGPSGAGKSTLARALVGAWPAAGGYIRLDGAALDQYGPEALGQHVGYLPQRVQLFHGTVAENIARLASDCCDEAVVAAAQMAGAHEMILALPQGYDTRVIPDQPRLSGGQLQRIGLARALFGDPVLVVMDEPNANLDNAGSAALNGAIRQIKASGRAVMIMAHRPGAIQECDMILMLDAGMRVAFGPKDEVLTGMVRNAKAIQATPAAASGMR</sequence>
<feature type="domain" description="ABC transporter" evidence="8">
    <location>
        <begin position="333"/>
        <end position="569"/>
    </location>
</feature>
<evidence type="ECO:0000256" key="4">
    <source>
        <dbReference type="ARBA" id="ARBA00022840"/>
    </source>
</evidence>
<keyword evidence="11" id="KW-1185">Reference proteome</keyword>
<organism evidence="10 11">
    <name type="scientific">Sulfitobacter sediminis</name>
    <dbReference type="NCBI Taxonomy" id="3234186"/>
    <lineage>
        <taxon>Bacteria</taxon>
        <taxon>Pseudomonadati</taxon>
        <taxon>Pseudomonadota</taxon>
        <taxon>Alphaproteobacteria</taxon>
        <taxon>Rhodobacterales</taxon>
        <taxon>Roseobacteraceae</taxon>
        <taxon>Sulfitobacter</taxon>
    </lineage>
</organism>
<accession>A0ABV3RJC8</accession>
<name>A0ABV3RJC8_9RHOB</name>
<dbReference type="SMART" id="SM00382">
    <property type="entry name" value="AAA"/>
    <property type="match status" value="1"/>
</dbReference>
<dbReference type="SUPFAM" id="SSF90123">
    <property type="entry name" value="ABC transporter transmembrane region"/>
    <property type="match status" value="1"/>
</dbReference>
<keyword evidence="4" id="KW-0067">ATP-binding</keyword>
<feature type="transmembrane region" description="Helical" evidence="7">
    <location>
        <begin position="252"/>
        <end position="271"/>
    </location>
</feature>
<gene>
    <name evidence="10" type="ORF">AB2B41_01215</name>
</gene>
<evidence type="ECO:0000313" key="11">
    <source>
        <dbReference type="Proteomes" id="UP001556098"/>
    </source>
</evidence>
<dbReference type="PANTHER" id="PTHR43394">
    <property type="entry name" value="ATP-DEPENDENT PERMEASE MDL1, MITOCHONDRIAL"/>
    <property type="match status" value="1"/>
</dbReference>
<keyword evidence="3" id="KW-0547">Nucleotide-binding</keyword>
<evidence type="ECO:0000256" key="7">
    <source>
        <dbReference type="SAM" id="Phobius"/>
    </source>
</evidence>
<dbReference type="NCBIfam" id="TIGR01842">
    <property type="entry name" value="type_I_sec_PrtD"/>
    <property type="match status" value="1"/>
</dbReference>
<feature type="domain" description="ABC transmembrane type-1" evidence="9">
    <location>
        <begin position="25"/>
        <end position="302"/>
    </location>
</feature>
<dbReference type="InterPro" id="IPR039421">
    <property type="entry name" value="Type_1_exporter"/>
</dbReference>
<dbReference type="PROSITE" id="PS00211">
    <property type="entry name" value="ABC_TRANSPORTER_1"/>
    <property type="match status" value="1"/>
</dbReference>
<evidence type="ECO:0000256" key="2">
    <source>
        <dbReference type="ARBA" id="ARBA00022692"/>
    </source>
</evidence>
<evidence type="ECO:0000256" key="3">
    <source>
        <dbReference type="ARBA" id="ARBA00022741"/>
    </source>
</evidence>
<evidence type="ECO:0000259" key="8">
    <source>
        <dbReference type="PROSITE" id="PS50893"/>
    </source>
</evidence>
<dbReference type="InterPro" id="IPR003439">
    <property type="entry name" value="ABC_transporter-like_ATP-bd"/>
</dbReference>
<feature type="transmembrane region" description="Helical" evidence="7">
    <location>
        <begin position="130"/>
        <end position="155"/>
    </location>
</feature>
<evidence type="ECO:0000313" key="10">
    <source>
        <dbReference type="EMBL" id="MEW9918208.1"/>
    </source>
</evidence>
<feature type="transmembrane region" description="Helical" evidence="7">
    <location>
        <begin position="61"/>
        <end position="81"/>
    </location>
</feature>
<keyword evidence="6 7" id="KW-0472">Membrane</keyword>
<dbReference type="PANTHER" id="PTHR43394:SF1">
    <property type="entry name" value="ATP-BINDING CASSETTE SUB-FAMILY B MEMBER 10, MITOCHONDRIAL"/>
    <property type="match status" value="1"/>
</dbReference>
<dbReference type="InterPro" id="IPR003593">
    <property type="entry name" value="AAA+_ATPase"/>
</dbReference>
<dbReference type="PROSITE" id="PS50929">
    <property type="entry name" value="ABC_TM1F"/>
    <property type="match status" value="1"/>
</dbReference>
<feature type="transmembrane region" description="Helical" evidence="7">
    <location>
        <begin position="21"/>
        <end position="41"/>
    </location>
</feature>
<dbReference type="Proteomes" id="UP001556098">
    <property type="component" value="Unassembled WGS sequence"/>
</dbReference>
<protein>
    <submittedName>
        <fullName evidence="10">Type I secretion system permease/ATPase</fullName>
    </submittedName>
</protein>
<dbReference type="InterPro" id="IPR036640">
    <property type="entry name" value="ABC1_TM_sf"/>
</dbReference>
<dbReference type="InterPro" id="IPR017871">
    <property type="entry name" value="ABC_transporter-like_CS"/>
</dbReference>
<dbReference type="Pfam" id="PF00664">
    <property type="entry name" value="ABC_membrane"/>
    <property type="match status" value="1"/>
</dbReference>
<feature type="transmembrane region" description="Helical" evidence="7">
    <location>
        <begin position="161"/>
        <end position="180"/>
    </location>
</feature>
<keyword evidence="5 7" id="KW-1133">Transmembrane helix</keyword>
<evidence type="ECO:0000256" key="6">
    <source>
        <dbReference type="ARBA" id="ARBA00023136"/>
    </source>
</evidence>
<dbReference type="InterPro" id="IPR011527">
    <property type="entry name" value="ABC1_TM_dom"/>
</dbReference>
<dbReference type="EMBL" id="JBFNXX010000001">
    <property type="protein sequence ID" value="MEW9918208.1"/>
    <property type="molecule type" value="Genomic_DNA"/>
</dbReference>